<evidence type="ECO:0000256" key="1">
    <source>
        <dbReference type="SAM" id="Phobius"/>
    </source>
</evidence>
<protein>
    <submittedName>
        <fullName evidence="2">Uncharacterized protein</fullName>
    </submittedName>
</protein>
<reference evidence="2" key="2">
    <citation type="journal article" date="2013" name="Genome Announc.">
        <title>Draft Genome Sequence of Streptomyces viridochromogenes Strain Tu57, Producer of Avilamycin.</title>
        <authorList>
            <person name="Gruning B.A."/>
            <person name="Erxleben A."/>
            <person name="Hahnlein A."/>
            <person name="Gunther S."/>
        </authorList>
    </citation>
    <scope>NUCLEOTIDE SEQUENCE [LARGE SCALE GENOMIC DNA]</scope>
    <source>
        <strain evidence="2">Tue57</strain>
    </source>
</reference>
<sequence>MWPPVVAEQGLGASAGTAGAGGMSLTFAAVVMTLSGVPRPSQIK</sequence>
<feature type="transmembrane region" description="Helical" evidence="1">
    <location>
        <begin position="12"/>
        <end position="34"/>
    </location>
</feature>
<evidence type="ECO:0000313" key="2">
    <source>
        <dbReference type="EMBL" id="ELS50971.1"/>
    </source>
</evidence>
<keyword evidence="1" id="KW-0812">Transmembrane</keyword>
<proteinExistence type="predicted"/>
<name>L8P073_STRVR</name>
<accession>L8P073</accession>
<keyword evidence="1" id="KW-1133">Transmembrane helix</keyword>
<gene>
    <name evidence="2" type="ORF">STVIR_8041</name>
</gene>
<dbReference type="Proteomes" id="UP000011205">
    <property type="component" value="Unassembled WGS sequence"/>
</dbReference>
<organism evidence="2">
    <name type="scientific">Streptomyces viridochromogenes Tue57</name>
    <dbReference type="NCBI Taxonomy" id="1160705"/>
    <lineage>
        <taxon>Bacteria</taxon>
        <taxon>Bacillati</taxon>
        <taxon>Actinomycetota</taxon>
        <taxon>Actinomycetes</taxon>
        <taxon>Kitasatosporales</taxon>
        <taxon>Streptomycetaceae</taxon>
        <taxon>Streptomyces</taxon>
    </lineage>
</organism>
<reference evidence="2" key="1">
    <citation type="submission" date="2012-09" db="EMBL/GenBank/DDBJ databases">
        <authorList>
            <person name="Gruening B.A."/>
            <person name="Erxleben A."/>
            <person name="Flemming S."/>
            <person name="Lucas X."/>
            <person name="Doering K."/>
            <person name="Weitnauer G."/>
            <person name="Bechthold A."/>
            <person name="Guenther S."/>
        </authorList>
    </citation>
    <scope>NUCLEOTIDE SEQUENCE</scope>
    <source>
        <strain evidence="2">Tue57</strain>
    </source>
</reference>
<comment type="caution">
    <text evidence="2">The sequence shown here is derived from an EMBL/GenBank/DDBJ whole genome shotgun (WGS) entry which is preliminary data.</text>
</comment>
<dbReference type="AlphaFoldDB" id="L8P073"/>
<keyword evidence="1" id="KW-0472">Membrane</keyword>
<dbReference type="EMBL" id="AMLP01000255">
    <property type="protein sequence ID" value="ELS50971.1"/>
    <property type="molecule type" value="Genomic_DNA"/>
</dbReference>